<keyword evidence="7" id="KW-0325">Glycoprotein</keyword>
<feature type="domain" description="Cadherin" evidence="11">
    <location>
        <begin position="1155"/>
        <end position="1249"/>
    </location>
</feature>
<dbReference type="CDD" id="cd11304">
    <property type="entry name" value="Cadherin_repeat"/>
    <property type="match status" value="9"/>
</dbReference>
<evidence type="ECO:0000256" key="3">
    <source>
        <dbReference type="ARBA" id="ARBA00022737"/>
    </source>
</evidence>
<evidence type="ECO:0000256" key="2">
    <source>
        <dbReference type="ARBA" id="ARBA00022692"/>
    </source>
</evidence>
<sequence length="1729" mass="194254">MEVDVRIVTAALVLLAAANVASAQDRCSFMTSIPRPPRPEFPEEDFTGMTWSQRPFIPAFDREEVCVSEFGGMLQNIYMEEEVEGDVVLARLNYRGTAEPMIAANFLVGSFIMLRPVIRRIPEDGGDWHLVITERQDFETPGMQRYSFSVRVEGEMLEPIIALSIVNIDDNAPIIEVFTPCEIPETAEPSLTDCWYNVTDADGYMSTNFMTFKLESERNDNEIFSIDQETTNDQYRMYMKLRLKSNLDFAINALHIFRVTAFDSLPNTHTVTIMVQVENIESRPPRWVEIFAMQQFDEKQAMNFTVRALDGDTGIDRPIFYRIDTAPEDTFFHIETFEGGRNGAMLFVDPIDRDTLEREVFQFALIAYKNDDNGNEAFSTRDNILIIVNDINDQEPVPFQREYNISIMEETALTLNLQNFGFHDRDLGDHAVYTVEILAESPLGAEAGFQISPSTGYQRQSFILTTLNHRLLDFEEENFQNITLRVIATDQNNTDFVQEAIMNINLINWNDEQPIFFENIQRVTFKETAGSGYFVANVTASDRDIDDRVVHELLGNAVNFLSIDPDTGSIHVSVDNAFDYHTQSELFIQVQATDTLGDGPYHTATSQLVIQLIDINNTPPSLRLPRGRPEVEENVPEGFPIEVEVEEGMPAQVITASDPDTDAELVFEIDWESSYATKQGRDTPTFEFHNCVEIKTVYPDPSDKRRAEGLLFVKEIRPGVTIDFEEFEVLYITVRVIDLKTEIGLDYDEATFTIIIIDMNDNKPLWAEGSLAQEFRVRERSDAGVVIGSVLATDIDGPLYNQVRYTIMPRENTPENLVQIDFNTGQITVKTSNEINADVPRTFHLYYTLRASDACYAENIEDCPPDRTENHNDGLIMISIIDTNNQVPQVETTKFDQIVYVWENATQGDEVATIFGSDLDRDEMYHEVSYQIDYRVNPRLRAFFAVDLTTGVVYVDYTTHETLDRDGPEPTHTIFLILSDNFLGQGDGNRNQNTTEILVVLLDVNDNAPQLPTPAELSWTVSESTKAGTRLPEYIYAPDADEPDTDNSRVGYAILSLNVLNRDIEVPELFTMIQIQNVTGELETAQDLKGYWGTYAIHILAFDHGYPQQSSNETYELVITPYNFHDPVFVFPLPNSVIRVAREQISANGVLITVGNDVLERIHATDEDGLEAGVVTFDVQGEDDASEFFEVRNDGENFGTLILRQTFDQPIREFNVIVRGTDGGTDPGPRSTDLRFTIAFVPTQGEPIFTVSTATVSFFEEEGGLLERFQLPEATDLKNHLCEDNCHSIYYSIVQGNEGGHFAVEPRTNVIYLAKELNREESATHTVQVAASNSPNPINVLPANTLTVTVVVREANPRPVFVSELYTAGIAATDSIDRTLLTVQATHSEGAPIAYTIDFATMVVDPSLEAVRDMAFALNPVTGVLSLNFQPSVLMHGMFQFQIVATDPNGAYDRTQVKVYLISSQNRVIFRFRNSLDEIENNAAFIAQTFTAGFRMICNIDQIAPATDEALGTIIEGRTEVRAHFIRDNVPVPADEIERLRSDIILLRSIQETLVMQLVELEDFLTDISPDVVSDNTQTVVYVLIALTAVLGLLCLILLLTFILRTRALNRRLEALSMTKYGPVDSGLNRMGITPGTNKHAVEGSNPIWNETIKAPDFDAISNASNDSDLIGIEDLPQFRSDYFPPADDPEQAAAFNNAPSNSVATHNNNFGFNTTPFSPEFANKHTAR</sequence>
<evidence type="ECO:0000256" key="1">
    <source>
        <dbReference type="ARBA" id="ARBA00004167"/>
    </source>
</evidence>
<evidence type="ECO:0000256" key="8">
    <source>
        <dbReference type="PROSITE-ProRule" id="PRU00043"/>
    </source>
</evidence>
<feature type="transmembrane region" description="Helical" evidence="9">
    <location>
        <begin position="1580"/>
        <end position="1604"/>
    </location>
</feature>
<dbReference type="SMART" id="SM00112">
    <property type="entry name" value="CA"/>
    <property type="match status" value="10"/>
</dbReference>
<name>A0A286R830_HYPCU</name>
<dbReference type="InterPro" id="IPR002126">
    <property type="entry name" value="Cadherin-like_dom"/>
</dbReference>
<evidence type="ECO:0000256" key="6">
    <source>
        <dbReference type="ARBA" id="ARBA00023136"/>
    </source>
</evidence>
<evidence type="ECO:0000256" key="9">
    <source>
        <dbReference type="SAM" id="Phobius"/>
    </source>
</evidence>
<keyword evidence="3" id="KW-0677">Repeat</keyword>
<feature type="signal peptide" evidence="10">
    <location>
        <begin position="1"/>
        <end position="23"/>
    </location>
</feature>
<accession>A0A286R830</accession>
<evidence type="ECO:0000256" key="4">
    <source>
        <dbReference type="ARBA" id="ARBA00022837"/>
    </source>
</evidence>
<reference evidence="12" key="1">
    <citation type="submission" date="2017-01" db="EMBL/GenBank/DDBJ databases">
        <title>Cloning and Expression of Cadherin as a Receptor Protein in Hyphantria cunea.</title>
        <authorList>
            <person name="Zhao K."/>
            <person name="Guo W."/>
            <person name="Zhao D."/>
        </authorList>
    </citation>
    <scope>NUCLEOTIDE SEQUENCE</scope>
    <source>
        <tissue evidence="12">Midgut</tissue>
    </source>
</reference>
<evidence type="ECO:0000313" key="12">
    <source>
        <dbReference type="EMBL" id="ASV70529.1"/>
    </source>
</evidence>
<feature type="domain" description="Cadherin" evidence="11">
    <location>
        <begin position="1274"/>
        <end position="1361"/>
    </location>
</feature>
<evidence type="ECO:0000256" key="7">
    <source>
        <dbReference type="ARBA" id="ARBA00023180"/>
    </source>
</evidence>
<dbReference type="PANTHER" id="PTHR24028:SF146">
    <property type="entry name" value="CADHERIN 96CB, ISOFORM D-RELATED"/>
    <property type="match status" value="1"/>
</dbReference>
<protein>
    <submittedName>
        <fullName evidence="12">Cadherin-like protein</fullName>
    </submittedName>
</protein>
<dbReference type="InterPro" id="IPR015919">
    <property type="entry name" value="Cadherin-like_sf"/>
</dbReference>
<keyword evidence="5 9" id="KW-1133">Transmembrane helix</keyword>
<dbReference type="PROSITE" id="PS00232">
    <property type="entry name" value="CADHERIN_1"/>
    <property type="match status" value="2"/>
</dbReference>
<dbReference type="InterPro" id="IPR050174">
    <property type="entry name" value="Protocadherin/Cadherin-CA"/>
</dbReference>
<feature type="domain" description="Cadherin" evidence="11">
    <location>
        <begin position="893"/>
        <end position="1011"/>
    </location>
</feature>
<dbReference type="InterPro" id="IPR020894">
    <property type="entry name" value="Cadherin_CS"/>
</dbReference>
<feature type="domain" description="Cadherin" evidence="11">
    <location>
        <begin position="399"/>
        <end position="516"/>
    </location>
</feature>
<feature type="domain" description="Cadherin" evidence="11">
    <location>
        <begin position="630"/>
        <end position="766"/>
    </location>
</feature>
<evidence type="ECO:0000259" key="11">
    <source>
        <dbReference type="PROSITE" id="PS50268"/>
    </source>
</evidence>
<comment type="subcellular location">
    <subcellularLocation>
        <location evidence="1">Membrane</location>
        <topology evidence="1">Single-pass membrane protein</topology>
    </subcellularLocation>
</comment>
<dbReference type="Gene3D" id="2.60.40.60">
    <property type="entry name" value="Cadherins"/>
    <property type="match status" value="11"/>
</dbReference>
<proteinExistence type="evidence at transcript level"/>
<evidence type="ECO:0000256" key="10">
    <source>
        <dbReference type="SAM" id="SignalP"/>
    </source>
</evidence>
<keyword evidence="6 9" id="KW-0472">Membrane</keyword>
<feature type="domain" description="Cadherin" evidence="11">
    <location>
        <begin position="1013"/>
        <end position="1129"/>
    </location>
</feature>
<keyword evidence="4 8" id="KW-0106">Calcium</keyword>
<dbReference type="GO" id="GO:0007156">
    <property type="term" value="P:homophilic cell adhesion via plasma membrane adhesion molecules"/>
    <property type="evidence" value="ECO:0007669"/>
    <property type="project" value="InterPro"/>
</dbReference>
<dbReference type="GO" id="GO:0005509">
    <property type="term" value="F:calcium ion binding"/>
    <property type="evidence" value="ECO:0007669"/>
    <property type="project" value="UniProtKB-UniRule"/>
</dbReference>
<dbReference type="Pfam" id="PF00028">
    <property type="entry name" value="Cadherin"/>
    <property type="match status" value="2"/>
</dbReference>
<keyword evidence="10" id="KW-0732">Signal</keyword>
<feature type="domain" description="Cadherin" evidence="11">
    <location>
        <begin position="517"/>
        <end position="622"/>
    </location>
</feature>
<feature type="domain" description="Cadherin" evidence="11">
    <location>
        <begin position="305"/>
        <end position="398"/>
    </location>
</feature>
<dbReference type="SMR" id="A0A286R830"/>
<dbReference type="GO" id="GO:0005886">
    <property type="term" value="C:plasma membrane"/>
    <property type="evidence" value="ECO:0007669"/>
    <property type="project" value="InterPro"/>
</dbReference>
<feature type="chain" id="PRO_5012131688" evidence="10">
    <location>
        <begin position="24"/>
        <end position="1729"/>
    </location>
</feature>
<dbReference type="SUPFAM" id="SSF49313">
    <property type="entry name" value="Cadherin-like"/>
    <property type="match status" value="8"/>
</dbReference>
<feature type="domain" description="Cadherin" evidence="11">
    <location>
        <begin position="175"/>
        <end position="287"/>
    </location>
</feature>
<feature type="domain" description="Cadherin" evidence="11">
    <location>
        <begin position="769"/>
        <end position="890"/>
    </location>
</feature>
<dbReference type="PRINTS" id="PR00205">
    <property type="entry name" value="CADHERIN"/>
</dbReference>
<dbReference type="PROSITE" id="PS50268">
    <property type="entry name" value="CADHERIN_2"/>
    <property type="match status" value="10"/>
</dbReference>
<dbReference type="PANTHER" id="PTHR24028">
    <property type="entry name" value="CADHERIN-87A"/>
    <property type="match status" value="1"/>
</dbReference>
<evidence type="ECO:0000256" key="5">
    <source>
        <dbReference type="ARBA" id="ARBA00022989"/>
    </source>
</evidence>
<organism evidence="12">
    <name type="scientific">Hyphantria cunea</name>
    <name type="common">Fall webworm moth</name>
    <name type="synonym">Phalaena cunea</name>
    <dbReference type="NCBI Taxonomy" id="39466"/>
    <lineage>
        <taxon>Eukaryota</taxon>
        <taxon>Metazoa</taxon>
        <taxon>Ecdysozoa</taxon>
        <taxon>Arthropoda</taxon>
        <taxon>Hexapoda</taxon>
        <taxon>Insecta</taxon>
        <taxon>Pterygota</taxon>
        <taxon>Neoptera</taxon>
        <taxon>Endopterygota</taxon>
        <taxon>Lepidoptera</taxon>
        <taxon>Glossata</taxon>
        <taxon>Ditrysia</taxon>
        <taxon>Noctuoidea</taxon>
        <taxon>Erebidae</taxon>
        <taxon>Arctiinae</taxon>
        <taxon>Hyphantria</taxon>
    </lineage>
</organism>
<dbReference type="EMBL" id="KY471551">
    <property type="protein sequence ID" value="ASV70529.1"/>
    <property type="molecule type" value="mRNA"/>
</dbReference>
<keyword evidence="2 9" id="KW-0812">Transmembrane</keyword>